<keyword evidence="2" id="KW-0238">DNA-binding</keyword>
<keyword evidence="8" id="KW-1185">Reference proteome</keyword>
<feature type="domain" description="HTH asnC-type" evidence="4">
    <location>
        <begin position="5"/>
        <end position="66"/>
    </location>
</feature>
<dbReference type="EMBL" id="CP067140">
    <property type="protein sequence ID" value="WCR01441.1"/>
    <property type="molecule type" value="Genomic_DNA"/>
</dbReference>
<dbReference type="InterPro" id="IPR036390">
    <property type="entry name" value="WH_DNA-bd_sf"/>
</dbReference>
<evidence type="ECO:0000259" key="4">
    <source>
        <dbReference type="PROSITE" id="PS50956"/>
    </source>
</evidence>
<dbReference type="InterPro" id="IPR011991">
    <property type="entry name" value="ArsR-like_HTH"/>
</dbReference>
<dbReference type="Pfam" id="PF13412">
    <property type="entry name" value="HTH_24"/>
    <property type="match status" value="1"/>
</dbReference>
<sequence>MEIEIDDTDRKILRELQKDARLTHQELSERISLSPSPCARRVKKVEQLGYITGYSAHIDEAKIGFGFSVFISVRLDRQIDDRLVKFEREVNCCAEIVDCWLMTGGFDYLLRVAVRDLNEYERFLTGRLTKISGVASIESSVPIRRVKNQTARLW</sequence>
<dbReference type="CDD" id="cd00090">
    <property type="entry name" value="HTH_ARSR"/>
    <property type="match status" value="1"/>
</dbReference>
<evidence type="ECO:0000313" key="8">
    <source>
        <dbReference type="Proteomes" id="UP001215549"/>
    </source>
</evidence>
<dbReference type="SMART" id="SM00344">
    <property type="entry name" value="HTH_ASNC"/>
    <property type="match status" value="1"/>
</dbReference>
<dbReference type="SUPFAM" id="SSF46785">
    <property type="entry name" value="Winged helix' DNA-binding domain"/>
    <property type="match status" value="1"/>
</dbReference>
<reference evidence="5 7" key="1">
    <citation type="submission" date="2017-01" db="EMBL/GenBank/DDBJ databases">
        <authorList>
            <person name="Varghese N."/>
            <person name="Submissions S."/>
        </authorList>
    </citation>
    <scope>NUCLEOTIDE SEQUENCE [LARGE SCALE GENOMIC DNA]</scope>
    <source>
        <strain evidence="5 7">DSM 18447</strain>
    </source>
</reference>
<dbReference type="PRINTS" id="PR00033">
    <property type="entry name" value="HTHASNC"/>
</dbReference>
<dbReference type="PANTHER" id="PTHR30154:SF34">
    <property type="entry name" value="TRANSCRIPTIONAL REGULATOR AZLB"/>
    <property type="match status" value="1"/>
</dbReference>
<evidence type="ECO:0000313" key="7">
    <source>
        <dbReference type="Proteomes" id="UP000186216"/>
    </source>
</evidence>
<keyword evidence="1" id="KW-0805">Transcription regulation</keyword>
<dbReference type="GO" id="GO:0006355">
    <property type="term" value="P:regulation of DNA-templated transcription"/>
    <property type="evidence" value="ECO:0007669"/>
    <property type="project" value="UniProtKB-ARBA"/>
</dbReference>
<dbReference type="PANTHER" id="PTHR30154">
    <property type="entry name" value="LEUCINE-RESPONSIVE REGULATORY PROTEIN"/>
    <property type="match status" value="1"/>
</dbReference>
<dbReference type="InterPro" id="IPR019888">
    <property type="entry name" value="Tscrpt_reg_AsnC-like"/>
</dbReference>
<dbReference type="RefSeq" id="WP_076523912.1">
    <property type="nucleotide sequence ID" value="NZ_CP067140.1"/>
</dbReference>
<dbReference type="SUPFAM" id="SSF54909">
    <property type="entry name" value="Dimeric alpha+beta barrel"/>
    <property type="match status" value="1"/>
</dbReference>
<dbReference type="GO" id="GO:0043565">
    <property type="term" value="F:sequence-specific DNA binding"/>
    <property type="evidence" value="ECO:0007669"/>
    <property type="project" value="InterPro"/>
</dbReference>
<protein>
    <submittedName>
        <fullName evidence="6">Lrp/AsnC family transcriptional regulator</fullName>
    </submittedName>
    <submittedName>
        <fullName evidence="5">Transcriptional regulator, AsnC family</fullName>
    </submittedName>
</protein>
<reference evidence="6 8" key="2">
    <citation type="submission" date="2021-01" db="EMBL/GenBank/DDBJ databases">
        <title>Biogeographic distribution of Paracoccus.</title>
        <authorList>
            <person name="Hollensteiner J."/>
            <person name="Leineberger J."/>
            <person name="Brinkhoff T."/>
            <person name="Daniel R."/>
        </authorList>
    </citation>
    <scope>NUCLEOTIDE SEQUENCE [LARGE SCALE GENOMIC DNA]</scope>
    <source>
        <strain evidence="6 8">DSM 18447</strain>
    </source>
</reference>
<dbReference type="GO" id="GO:0005829">
    <property type="term" value="C:cytosol"/>
    <property type="evidence" value="ECO:0007669"/>
    <property type="project" value="TreeGrafter"/>
</dbReference>
<proteinExistence type="predicted"/>
<evidence type="ECO:0000256" key="3">
    <source>
        <dbReference type="ARBA" id="ARBA00023163"/>
    </source>
</evidence>
<evidence type="ECO:0000313" key="5">
    <source>
        <dbReference type="EMBL" id="SIS69397.1"/>
    </source>
</evidence>
<organism evidence="5 7">
    <name type="scientific">Paracoccus saliphilus</name>
    <dbReference type="NCBI Taxonomy" id="405559"/>
    <lineage>
        <taxon>Bacteria</taxon>
        <taxon>Pseudomonadati</taxon>
        <taxon>Pseudomonadota</taxon>
        <taxon>Alphaproteobacteria</taxon>
        <taxon>Rhodobacterales</taxon>
        <taxon>Paracoccaceae</taxon>
        <taxon>Paracoccus</taxon>
    </lineage>
</organism>
<dbReference type="Pfam" id="PF01037">
    <property type="entry name" value="AsnC_trans_reg"/>
    <property type="match status" value="1"/>
</dbReference>
<dbReference type="Gene3D" id="3.30.70.920">
    <property type="match status" value="1"/>
</dbReference>
<dbReference type="EMBL" id="FTOU01000003">
    <property type="protein sequence ID" value="SIS69397.1"/>
    <property type="molecule type" value="Genomic_DNA"/>
</dbReference>
<evidence type="ECO:0000256" key="2">
    <source>
        <dbReference type="ARBA" id="ARBA00023125"/>
    </source>
</evidence>
<dbReference type="GO" id="GO:0043200">
    <property type="term" value="P:response to amino acid"/>
    <property type="evidence" value="ECO:0007669"/>
    <property type="project" value="TreeGrafter"/>
</dbReference>
<dbReference type="InterPro" id="IPR000485">
    <property type="entry name" value="AsnC-type_HTH_dom"/>
</dbReference>
<dbReference type="InterPro" id="IPR011008">
    <property type="entry name" value="Dimeric_a/b-barrel"/>
</dbReference>
<evidence type="ECO:0000256" key="1">
    <source>
        <dbReference type="ARBA" id="ARBA00023015"/>
    </source>
</evidence>
<evidence type="ECO:0000313" key="6">
    <source>
        <dbReference type="EMBL" id="WCR01441.1"/>
    </source>
</evidence>
<keyword evidence="3" id="KW-0804">Transcription</keyword>
<dbReference type="InterPro" id="IPR036388">
    <property type="entry name" value="WH-like_DNA-bd_sf"/>
</dbReference>
<dbReference type="Gene3D" id="1.10.10.10">
    <property type="entry name" value="Winged helix-like DNA-binding domain superfamily/Winged helix DNA-binding domain"/>
    <property type="match status" value="1"/>
</dbReference>
<gene>
    <name evidence="6" type="ORF">JHX88_10790</name>
    <name evidence="5" type="ORF">SAMN05421772_10340</name>
</gene>
<name>A0AA45W2M8_9RHOB</name>
<accession>A0AA45W2M8</accession>
<dbReference type="PROSITE" id="PS50956">
    <property type="entry name" value="HTH_ASNC_2"/>
    <property type="match status" value="1"/>
</dbReference>
<dbReference type="AlphaFoldDB" id="A0AA45W2M8"/>
<dbReference type="Proteomes" id="UP000186216">
    <property type="component" value="Unassembled WGS sequence"/>
</dbReference>
<dbReference type="InterPro" id="IPR019887">
    <property type="entry name" value="Tscrpt_reg_AsnC/Lrp_C"/>
</dbReference>
<dbReference type="Proteomes" id="UP001215549">
    <property type="component" value="Chromosome"/>
</dbReference>